<dbReference type="InterPro" id="IPR001387">
    <property type="entry name" value="Cro/C1-type_HTH"/>
</dbReference>
<dbReference type="SUPFAM" id="SSF47413">
    <property type="entry name" value="lambda repressor-like DNA-binding domains"/>
    <property type="match status" value="1"/>
</dbReference>
<sequence length="332" mass="36843">MKITMKEIAKEANVSVATVSHVINGTKQISKETHSRVMGVVRKYNYMPNQAAKTLKRQKTMTAALVVSSLPDTFVSELTYGVEERAREMGYHLMLVNTNENVPYEKETINVLHSNMVDGIILSPTSSDLEYLNEFTEAGFPIVLVNRYHPVVKNTPRVTGDNYQTGYDATLHLLEHGHRDIGIIYGVPDVSTTNDRIRGYRDALEAYGIPFNEDYLELGAATKKGAATAAEKLLTRSRKISALFILNDLMTIGTISKLKEMNLLIPDDVAIIGFGDFPSAEIIDPPVTNIIQPPEQIGRIAFDILLDKIENPESVKHVELPANLVIRKSCGC</sequence>
<dbReference type="RefSeq" id="WP_063181109.1">
    <property type="nucleotide sequence ID" value="NZ_LQNT01000009.1"/>
</dbReference>
<dbReference type="GO" id="GO:0003700">
    <property type="term" value="F:DNA-binding transcription factor activity"/>
    <property type="evidence" value="ECO:0007669"/>
    <property type="project" value="TreeGrafter"/>
</dbReference>
<dbReference type="InterPro" id="IPR001761">
    <property type="entry name" value="Peripla_BP/Lac1_sug-bd_dom"/>
</dbReference>
<dbReference type="CDD" id="cd01392">
    <property type="entry name" value="HTH_LacI"/>
    <property type="match status" value="1"/>
</dbReference>
<dbReference type="Pfam" id="PF00532">
    <property type="entry name" value="Peripla_BP_1"/>
    <property type="match status" value="1"/>
</dbReference>
<evidence type="ECO:0000259" key="4">
    <source>
        <dbReference type="PROSITE" id="PS50932"/>
    </source>
</evidence>
<comment type="caution">
    <text evidence="6">The sequence shown here is derived from an EMBL/GenBank/DDBJ whole genome shotgun (WGS) entry which is preliminary data.</text>
</comment>
<evidence type="ECO:0000256" key="1">
    <source>
        <dbReference type="ARBA" id="ARBA00023015"/>
    </source>
</evidence>
<keyword evidence="2" id="KW-0238">DNA-binding</keyword>
<evidence type="ECO:0000313" key="7">
    <source>
        <dbReference type="Proteomes" id="UP000076490"/>
    </source>
</evidence>
<keyword evidence="3" id="KW-0804">Transcription</keyword>
<dbReference type="PROSITE" id="PS50943">
    <property type="entry name" value="HTH_CROC1"/>
    <property type="match status" value="1"/>
</dbReference>
<dbReference type="PANTHER" id="PTHR30146">
    <property type="entry name" value="LACI-RELATED TRANSCRIPTIONAL REPRESSOR"/>
    <property type="match status" value="1"/>
</dbReference>
<keyword evidence="1" id="KW-0805">Transcription regulation</keyword>
<dbReference type="SUPFAM" id="SSF53822">
    <property type="entry name" value="Periplasmic binding protein-like I"/>
    <property type="match status" value="1"/>
</dbReference>
<evidence type="ECO:0000313" key="6">
    <source>
        <dbReference type="EMBL" id="KZE39010.1"/>
    </source>
</evidence>
<dbReference type="EMBL" id="LQNT01000009">
    <property type="protein sequence ID" value="KZE39010.1"/>
    <property type="molecule type" value="Genomic_DNA"/>
</dbReference>
<dbReference type="InterPro" id="IPR028082">
    <property type="entry name" value="Peripla_BP_I"/>
</dbReference>
<dbReference type="Pfam" id="PF00356">
    <property type="entry name" value="LacI"/>
    <property type="match status" value="1"/>
</dbReference>
<accession>A0A161STM4</accession>
<dbReference type="PANTHER" id="PTHR30146:SF109">
    <property type="entry name" value="HTH-TYPE TRANSCRIPTIONAL REGULATOR GALS"/>
    <property type="match status" value="1"/>
</dbReference>
<dbReference type="InterPro" id="IPR000843">
    <property type="entry name" value="HTH_LacI"/>
</dbReference>
<dbReference type="Proteomes" id="UP000076490">
    <property type="component" value="Unassembled WGS sequence"/>
</dbReference>
<gene>
    <name evidence="6" type="ORF">AV656_08930</name>
</gene>
<dbReference type="GO" id="GO:0000976">
    <property type="term" value="F:transcription cis-regulatory region binding"/>
    <property type="evidence" value="ECO:0007669"/>
    <property type="project" value="TreeGrafter"/>
</dbReference>
<feature type="domain" description="HTH cro/C1-type" evidence="5">
    <location>
        <begin position="2"/>
        <end position="33"/>
    </location>
</feature>
<dbReference type="Gene3D" id="1.10.260.40">
    <property type="entry name" value="lambda repressor-like DNA-binding domains"/>
    <property type="match status" value="1"/>
</dbReference>
<reference evidence="6 7" key="1">
    <citation type="submission" date="2016-01" db="EMBL/GenBank/DDBJ databases">
        <title>Whole genome sequencing of Bhargavaea cecembensis T14.</title>
        <authorList>
            <person name="Hong K.W."/>
        </authorList>
    </citation>
    <scope>NUCLEOTIDE SEQUENCE [LARGE SCALE GENOMIC DNA]</scope>
    <source>
        <strain evidence="6 7">T14</strain>
    </source>
</reference>
<dbReference type="InterPro" id="IPR010982">
    <property type="entry name" value="Lambda_DNA-bd_dom_sf"/>
</dbReference>
<dbReference type="PROSITE" id="PS00356">
    <property type="entry name" value="HTH_LACI_1"/>
    <property type="match status" value="1"/>
</dbReference>
<evidence type="ECO:0000259" key="5">
    <source>
        <dbReference type="PROSITE" id="PS50943"/>
    </source>
</evidence>
<evidence type="ECO:0000256" key="3">
    <source>
        <dbReference type="ARBA" id="ARBA00023163"/>
    </source>
</evidence>
<feature type="domain" description="HTH lacI-type" evidence="4">
    <location>
        <begin position="3"/>
        <end position="57"/>
    </location>
</feature>
<dbReference type="PROSITE" id="PS50932">
    <property type="entry name" value="HTH_LACI_2"/>
    <property type="match status" value="1"/>
</dbReference>
<evidence type="ECO:0000256" key="2">
    <source>
        <dbReference type="ARBA" id="ARBA00023125"/>
    </source>
</evidence>
<dbReference type="SMART" id="SM00354">
    <property type="entry name" value="HTH_LACI"/>
    <property type="match status" value="1"/>
</dbReference>
<name>A0A161STM4_9BACL</name>
<proteinExistence type="predicted"/>
<organism evidence="6 7">
    <name type="scientific">Bhargavaea cecembensis</name>
    <dbReference type="NCBI Taxonomy" id="394098"/>
    <lineage>
        <taxon>Bacteria</taxon>
        <taxon>Bacillati</taxon>
        <taxon>Bacillota</taxon>
        <taxon>Bacilli</taxon>
        <taxon>Bacillales</taxon>
        <taxon>Caryophanaceae</taxon>
        <taxon>Bhargavaea</taxon>
    </lineage>
</organism>
<protein>
    <submittedName>
        <fullName evidence="6">LacI family transcriptional regulator</fullName>
    </submittedName>
</protein>
<dbReference type="CDD" id="cd06267">
    <property type="entry name" value="PBP1_LacI_sugar_binding-like"/>
    <property type="match status" value="1"/>
</dbReference>
<dbReference type="OrthoDB" id="9796186at2"/>
<dbReference type="AlphaFoldDB" id="A0A161STM4"/>
<dbReference type="Gene3D" id="3.40.50.2300">
    <property type="match status" value="2"/>
</dbReference>